<gene>
    <name evidence="1" type="ORF">TRIREDRAFT_109679</name>
</gene>
<dbReference type="VEuPathDB" id="FungiDB:TRIREDRAFT_109679"/>
<keyword evidence="2" id="KW-1185">Reference proteome</keyword>
<dbReference type="RefSeq" id="XP_006967484.1">
    <property type="nucleotide sequence ID" value="XM_006967422.1"/>
</dbReference>
<evidence type="ECO:0000313" key="2">
    <source>
        <dbReference type="Proteomes" id="UP000008984"/>
    </source>
</evidence>
<proteinExistence type="predicted"/>
<dbReference type="AlphaFoldDB" id="G0RQ51"/>
<dbReference type="OrthoDB" id="2947043at2759"/>
<dbReference type="Proteomes" id="UP000008984">
    <property type="component" value="Unassembled WGS sequence"/>
</dbReference>
<dbReference type="eggNOG" id="ENOG502RP7R">
    <property type="taxonomic scope" value="Eukaryota"/>
</dbReference>
<dbReference type="HOGENOM" id="CLU_124041_1_0_1"/>
<sequence>MNQKANFLRPQKQQTTAFNTLSMTQRATFADSPQTYQATLRSLFTGDPQDTETDLSKIFSPTFHFTAAAEKYDFAGFVEHIRRLREMKLSVDLTTVEFLRDGDLLAERHVSTTILQSGKRMSSETFMFAGIAEDGRIDWIKEAVQSIEG</sequence>
<protein>
    <submittedName>
        <fullName evidence="1">Predicted protein</fullName>
    </submittedName>
</protein>
<dbReference type="KEGG" id="tre:TRIREDRAFT_109679"/>
<organism evidence="2">
    <name type="scientific">Hypocrea jecorina (strain QM6a)</name>
    <name type="common">Trichoderma reesei</name>
    <dbReference type="NCBI Taxonomy" id="431241"/>
    <lineage>
        <taxon>Eukaryota</taxon>
        <taxon>Fungi</taxon>
        <taxon>Dikarya</taxon>
        <taxon>Ascomycota</taxon>
        <taxon>Pezizomycotina</taxon>
        <taxon>Sordariomycetes</taxon>
        <taxon>Hypocreomycetidae</taxon>
        <taxon>Hypocreales</taxon>
        <taxon>Hypocreaceae</taxon>
        <taxon>Trichoderma</taxon>
    </lineage>
</organism>
<dbReference type="GeneID" id="18481950"/>
<accession>G0RQ51</accession>
<evidence type="ECO:0000313" key="1">
    <source>
        <dbReference type="EMBL" id="EGR46598.1"/>
    </source>
</evidence>
<name>G0RQ51_HYPJQ</name>
<dbReference type="EMBL" id="GL985072">
    <property type="protein sequence ID" value="EGR46598.1"/>
    <property type="molecule type" value="Genomic_DNA"/>
</dbReference>
<reference evidence="1 2" key="1">
    <citation type="journal article" date="2008" name="Nat. Biotechnol.">
        <title>Genome sequencing and analysis of the biomass-degrading fungus Trichoderma reesei (syn. Hypocrea jecorina).</title>
        <authorList>
            <person name="Martinez D."/>
            <person name="Berka R.M."/>
            <person name="Henrissat B."/>
            <person name="Saloheimo M."/>
            <person name="Arvas M."/>
            <person name="Baker S.E."/>
            <person name="Chapman J."/>
            <person name="Chertkov O."/>
            <person name="Coutinho P.M."/>
            <person name="Cullen D."/>
            <person name="Danchin E.G."/>
            <person name="Grigoriev I.V."/>
            <person name="Harris P."/>
            <person name="Jackson M."/>
            <person name="Kubicek C.P."/>
            <person name="Han C.S."/>
            <person name="Ho I."/>
            <person name="Larrondo L.F."/>
            <person name="de Leon A.L."/>
            <person name="Magnuson J.K."/>
            <person name="Merino S."/>
            <person name="Misra M."/>
            <person name="Nelson B."/>
            <person name="Putnam N."/>
            <person name="Robbertse B."/>
            <person name="Salamov A.A."/>
            <person name="Schmoll M."/>
            <person name="Terry A."/>
            <person name="Thayer N."/>
            <person name="Westerholm-Parvinen A."/>
            <person name="Schoch C.L."/>
            <person name="Yao J."/>
            <person name="Barabote R."/>
            <person name="Nelson M.A."/>
            <person name="Detter C."/>
            <person name="Bruce D."/>
            <person name="Kuske C.R."/>
            <person name="Xie G."/>
            <person name="Richardson P."/>
            <person name="Rokhsar D.S."/>
            <person name="Lucas S.M."/>
            <person name="Rubin E.M."/>
            <person name="Dunn-Coleman N."/>
            <person name="Ward M."/>
            <person name="Brettin T.S."/>
        </authorList>
    </citation>
    <scope>NUCLEOTIDE SEQUENCE [LARGE SCALE GENOMIC DNA]</scope>
    <source>
        <strain evidence="1 2">QM6a</strain>
    </source>
</reference>